<name>A0A8I1GCC8_9HYPH</name>
<evidence type="ECO:0000313" key="6">
    <source>
        <dbReference type="Proteomes" id="UP000623250"/>
    </source>
</evidence>
<protein>
    <submittedName>
        <fullName evidence="5">Tyrosine-type recombinase/integrase</fullName>
    </submittedName>
</protein>
<evidence type="ECO:0000256" key="3">
    <source>
        <dbReference type="ARBA" id="ARBA00023172"/>
    </source>
</evidence>
<proteinExistence type="predicted"/>
<organism evidence="5 6">
    <name type="scientific">Rhodomicrobium udaipurense</name>
    <dbReference type="NCBI Taxonomy" id="1202716"/>
    <lineage>
        <taxon>Bacteria</taxon>
        <taxon>Pseudomonadati</taxon>
        <taxon>Pseudomonadota</taxon>
        <taxon>Alphaproteobacteria</taxon>
        <taxon>Hyphomicrobiales</taxon>
        <taxon>Hyphomicrobiaceae</taxon>
        <taxon>Rhodomicrobium</taxon>
    </lineage>
</organism>
<dbReference type="PANTHER" id="PTHR30349">
    <property type="entry name" value="PHAGE INTEGRASE-RELATED"/>
    <property type="match status" value="1"/>
</dbReference>
<accession>A0A8I1GCC8</accession>
<dbReference type="InterPro" id="IPR011010">
    <property type="entry name" value="DNA_brk_join_enz"/>
</dbReference>
<dbReference type="Gene3D" id="1.10.443.10">
    <property type="entry name" value="Intergrase catalytic core"/>
    <property type="match status" value="1"/>
</dbReference>
<dbReference type="PROSITE" id="PS51898">
    <property type="entry name" value="TYR_RECOMBINASE"/>
    <property type="match status" value="1"/>
</dbReference>
<dbReference type="Proteomes" id="UP000623250">
    <property type="component" value="Unassembled WGS sequence"/>
</dbReference>
<dbReference type="InterPro" id="IPR002104">
    <property type="entry name" value="Integrase_catalytic"/>
</dbReference>
<dbReference type="RefSeq" id="WP_199502341.1">
    <property type="nucleotide sequence ID" value="NZ_JAEMUK010000012.1"/>
</dbReference>
<dbReference type="GO" id="GO:0003677">
    <property type="term" value="F:DNA binding"/>
    <property type="evidence" value="ECO:0007669"/>
    <property type="project" value="UniProtKB-KW"/>
</dbReference>
<sequence>MATIKLQFVTRDRDRHGNIRFYFRRPGKAKIRLPGAPGSEEFMAAYKEALAGENGASRQKTFDWLCKQYYASQRFASLEDITRDVKRRHLDSVRDTAFQAGAATRRVGDLPFSGLTRERVRKLRDMKERSMANHRLKHLSALFEWAIKEEITATNPCKGVSRVEYEETGYYTWTEQDLDKFERHWPIGTREHLAMCVMLYLGVRVSDAVRIGPGDEAADGQTIIVHVHKGRKRIGKVLTLPILPPLREAIDACKTGDAYLLTQAGKPFASTNSFGNWFRDDVCRPIGLPECSSHGLRKIAATRCAEAGASEYEMMALFGWDDPKMARKYTKAAAQKKMAASAAGKMLGSVSPSVPPEKKCNKINAEMAGWRTRQDSNL</sequence>
<evidence type="ECO:0000313" key="5">
    <source>
        <dbReference type="EMBL" id="MBJ7543225.1"/>
    </source>
</evidence>
<comment type="caution">
    <text evidence="5">The sequence shown here is derived from an EMBL/GenBank/DDBJ whole genome shotgun (WGS) entry which is preliminary data.</text>
</comment>
<keyword evidence="2" id="KW-0238">DNA-binding</keyword>
<keyword evidence="6" id="KW-1185">Reference proteome</keyword>
<evidence type="ECO:0000256" key="1">
    <source>
        <dbReference type="ARBA" id="ARBA00022908"/>
    </source>
</evidence>
<dbReference type="GO" id="GO:0006310">
    <property type="term" value="P:DNA recombination"/>
    <property type="evidence" value="ECO:0007669"/>
    <property type="project" value="UniProtKB-KW"/>
</dbReference>
<dbReference type="SUPFAM" id="SSF56349">
    <property type="entry name" value="DNA breaking-rejoining enzymes"/>
    <property type="match status" value="1"/>
</dbReference>
<dbReference type="InterPro" id="IPR050090">
    <property type="entry name" value="Tyrosine_recombinase_XerCD"/>
</dbReference>
<feature type="domain" description="Tyr recombinase" evidence="4">
    <location>
        <begin position="168"/>
        <end position="342"/>
    </location>
</feature>
<reference evidence="5 6" key="1">
    <citation type="submission" date="2020-12" db="EMBL/GenBank/DDBJ databases">
        <title>Revised draft genomes of Rhodomicrobium vannielii ATCC 17100 and Rhodomicrobium udaipurense JA643.</title>
        <authorList>
            <person name="Conners E.M."/>
            <person name="Davenport E.J."/>
            <person name="Bose A."/>
        </authorList>
    </citation>
    <scope>NUCLEOTIDE SEQUENCE [LARGE SCALE GENOMIC DNA]</scope>
    <source>
        <strain evidence="5 6">JA643</strain>
    </source>
</reference>
<evidence type="ECO:0000256" key="2">
    <source>
        <dbReference type="ARBA" id="ARBA00023125"/>
    </source>
</evidence>
<dbReference type="InterPro" id="IPR010998">
    <property type="entry name" value="Integrase_recombinase_N"/>
</dbReference>
<dbReference type="Pfam" id="PF00589">
    <property type="entry name" value="Phage_integrase"/>
    <property type="match status" value="1"/>
</dbReference>
<dbReference type="EMBL" id="JAEMUK010000012">
    <property type="protein sequence ID" value="MBJ7543225.1"/>
    <property type="molecule type" value="Genomic_DNA"/>
</dbReference>
<keyword evidence="1" id="KW-0229">DNA integration</keyword>
<dbReference type="InterPro" id="IPR013762">
    <property type="entry name" value="Integrase-like_cat_sf"/>
</dbReference>
<evidence type="ECO:0000259" key="4">
    <source>
        <dbReference type="PROSITE" id="PS51898"/>
    </source>
</evidence>
<dbReference type="AlphaFoldDB" id="A0A8I1GCC8"/>
<keyword evidence="3" id="KW-0233">DNA recombination</keyword>
<dbReference type="CDD" id="cd00397">
    <property type="entry name" value="DNA_BRE_C"/>
    <property type="match status" value="1"/>
</dbReference>
<dbReference type="GO" id="GO:0015074">
    <property type="term" value="P:DNA integration"/>
    <property type="evidence" value="ECO:0007669"/>
    <property type="project" value="UniProtKB-KW"/>
</dbReference>
<gene>
    <name evidence="5" type="ORF">JDN41_06620</name>
</gene>
<dbReference type="Gene3D" id="1.10.150.130">
    <property type="match status" value="1"/>
</dbReference>